<protein>
    <recommendedName>
        <fullName evidence="7">Flagellar protein FliT</fullName>
    </recommendedName>
</protein>
<keyword evidence="2" id="KW-0963">Cytoplasm</keyword>
<evidence type="ECO:0000256" key="4">
    <source>
        <dbReference type="ARBA" id="ARBA00023186"/>
    </source>
</evidence>
<proteinExistence type="inferred from homology"/>
<accession>A0A2U1K545</accession>
<evidence type="ECO:0000256" key="2">
    <source>
        <dbReference type="ARBA" id="ARBA00022490"/>
    </source>
</evidence>
<comment type="similarity">
    <text evidence="6">Belongs to the bacillales FliT family.</text>
</comment>
<comment type="function">
    <text evidence="5">May act as an export chaperone for the filament capping protein FliD.</text>
</comment>
<dbReference type="InterPro" id="IPR008622">
    <property type="entry name" value="FliT"/>
</dbReference>
<evidence type="ECO:0000313" key="8">
    <source>
        <dbReference type="EMBL" id="PWA12620.1"/>
    </source>
</evidence>
<evidence type="ECO:0000256" key="3">
    <source>
        <dbReference type="ARBA" id="ARBA00022795"/>
    </source>
</evidence>
<evidence type="ECO:0000256" key="7">
    <source>
        <dbReference type="ARBA" id="ARBA00093797"/>
    </source>
</evidence>
<evidence type="ECO:0000313" key="9">
    <source>
        <dbReference type="Proteomes" id="UP000245998"/>
    </source>
</evidence>
<dbReference type="Pfam" id="PF05400">
    <property type="entry name" value="FliT"/>
    <property type="match status" value="1"/>
</dbReference>
<evidence type="ECO:0000256" key="5">
    <source>
        <dbReference type="ARBA" id="ARBA00093765"/>
    </source>
</evidence>
<evidence type="ECO:0000256" key="6">
    <source>
        <dbReference type="ARBA" id="ARBA00093785"/>
    </source>
</evidence>
<organism evidence="8 9">
    <name type="scientific">Pueribacillus theae</name>
    <dbReference type="NCBI Taxonomy" id="2171751"/>
    <lineage>
        <taxon>Bacteria</taxon>
        <taxon>Bacillati</taxon>
        <taxon>Bacillota</taxon>
        <taxon>Bacilli</taxon>
        <taxon>Bacillales</taxon>
        <taxon>Bacillaceae</taxon>
        <taxon>Pueribacillus</taxon>
    </lineage>
</organism>
<keyword evidence="9" id="KW-1185">Reference proteome</keyword>
<dbReference type="AlphaFoldDB" id="A0A2U1K545"/>
<dbReference type="EMBL" id="QCZG01000007">
    <property type="protein sequence ID" value="PWA12620.1"/>
    <property type="molecule type" value="Genomic_DNA"/>
</dbReference>
<dbReference type="Proteomes" id="UP000245998">
    <property type="component" value="Unassembled WGS sequence"/>
</dbReference>
<reference evidence="8 9" key="1">
    <citation type="submission" date="2018-04" db="EMBL/GenBank/DDBJ databases">
        <title>Camelliibacillus theae gen. nov., sp. nov., isolated from Pu'er tea.</title>
        <authorList>
            <person name="Niu L."/>
        </authorList>
    </citation>
    <scope>NUCLEOTIDE SEQUENCE [LARGE SCALE GENOMIC DNA]</scope>
    <source>
        <strain evidence="8 9">T8</strain>
    </source>
</reference>
<dbReference type="RefSeq" id="WP_116553824.1">
    <property type="nucleotide sequence ID" value="NZ_QCZG01000007.1"/>
</dbReference>
<keyword evidence="3" id="KW-1005">Bacterial flagellum biogenesis</keyword>
<evidence type="ECO:0000256" key="1">
    <source>
        <dbReference type="ARBA" id="ARBA00004514"/>
    </source>
</evidence>
<gene>
    <name evidence="8" type="ORF">DCC39_05195</name>
</gene>
<sequence>MTTVNELYLVTQELHSSLHGGMPDNVEEKDEYISSVEKLLSVRQQLIDRLPGDYSAEEKQIGKRIVAINLEIDKLLYEQFKVMKNNFETFKRKQQRSKQYMNPYKNAAADGMYFDKKN</sequence>
<comment type="subcellular location">
    <subcellularLocation>
        <location evidence="1">Cytoplasm</location>
        <location evidence="1">Cytosol</location>
    </subcellularLocation>
</comment>
<dbReference type="OrthoDB" id="2353131at2"/>
<comment type="caution">
    <text evidence="8">The sequence shown here is derived from an EMBL/GenBank/DDBJ whole genome shotgun (WGS) entry which is preliminary data.</text>
</comment>
<keyword evidence="4" id="KW-0143">Chaperone</keyword>
<name>A0A2U1K545_9BACI</name>